<accession>A0A195CYM4</accession>
<dbReference type="InterPro" id="IPR049012">
    <property type="entry name" value="Mutator_transp_dom"/>
</dbReference>
<evidence type="ECO:0000313" key="3">
    <source>
        <dbReference type="Proteomes" id="UP000078542"/>
    </source>
</evidence>
<organism evidence="2 3">
    <name type="scientific">Cyphomyrmex costatus</name>
    <dbReference type="NCBI Taxonomy" id="456900"/>
    <lineage>
        <taxon>Eukaryota</taxon>
        <taxon>Metazoa</taxon>
        <taxon>Ecdysozoa</taxon>
        <taxon>Arthropoda</taxon>
        <taxon>Hexapoda</taxon>
        <taxon>Insecta</taxon>
        <taxon>Pterygota</taxon>
        <taxon>Neoptera</taxon>
        <taxon>Endopterygota</taxon>
        <taxon>Hymenoptera</taxon>
        <taxon>Apocrita</taxon>
        <taxon>Aculeata</taxon>
        <taxon>Formicoidea</taxon>
        <taxon>Formicidae</taxon>
        <taxon>Myrmicinae</taxon>
        <taxon>Cyphomyrmex</taxon>
    </lineage>
</organism>
<reference evidence="2 3" key="1">
    <citation type="submission" date="2016-03" db="EMBL/GenBank/DDBJ databases">
        <title>Cyphomyrmex costatus WGS genome.</title>
        <authorList>
            <person name="Nygaard S."/>
            <person name="Hu H."/>
            <person name="Boomsma J."/>
            <person name="Zhang G."/>
        </authorList>
    </citation>
    <scope>NUCLEOTIDE SEQUENCE [LARGE SCALE GENOMIC DNA]</scope>
    <source>
        <strain evidence="2">MS0001</strain>
        <tissue evidence="2">Whole body</tissue>
    </source>
</reference>
<dbReference type="Proteomes" id="UP000078542">
    <property type="component" value="Unassembled WGS sequence"/>
</dbReference>
<gene>
    <name evidence="2" type="ORF">ALC62_03332</name>
</gene>
<dbReference type="EMBL" id="KQ977110">
    <property type="protein sequence ID" value="KYN05677.1"/>
    <property type="molecule type" value="Genomic_DNA"/>
</dbReference>
<dbReference type="PANTHER" id="PTHR33309">
    <property type="entry name" value="KERATIN, ULTRA HIGH-SULFUR MATRIX PROTEIN-LIKE"/>
    <property type="match status" value="1"/>
</dbReference>
<dbReference type="Pfam" id="PF20700">
    <property type="entry name" value="Mutator"/>
    <property type="match status" value="1"/>
</dbReference>
<sequence length="490" mass="55476">MESTRGLGFKIVVSCSSCKPTFIPSCPYIKTAYEINTRFFFVMRLLGIGLRGAMKFCGLMDLPPPVQQTTYDMIIDNIHSAASSIVQLVLKQAVKEEQQEITKQNSSDDIKKLTVSGDGTWRKRGFTSLYGVAVLIGQSTGKVVDFIVKSAYCAECNYWNKHANTEQYQEWKSNHEENCQANHVVSAGKMEVDAMKELFSRSVEKHGVMYINYVGDSDSKTYTGLVNAKPYGDEIAIIKKECVGHVQKRMGTRLRECKKKNPGIGGKNRLTAKFVDKLSIYYGLAIRRNSNSKDDMKKTIWATFYHYGSTDSKPEHHFCPEGPESWCKWQQAKAKGELRNFHHDYLALPKTVLDAIKPIYEDLSNDKLLERCVGGYTQNSNESFNQLIWQIAPKMMHSEAKIVNIAAFFATCTFNNGVTSLLEVMNVLGISVGSGAHLYAAQEDETRIAKAELQAQEQTKEGRIRRRQQNLEDMNIPSTVEDSYTWAWYR</sequence>
<evidence type="ECO:0000313" key="2">
    <source>
        <dbReference type="EMBL" id="KYN05677.1"/>
    </source>
</evidence>
<dbReference type="AlphaFoldDB" id="A0A195CYM4"/>
<evidence type="ECO:0000259" key="1">
    <source>
        <dbReference type="Pfam" id="PF20700"/>
    </source>
</evidence>
<proteinExistence type="predicted"/>
<name>A0A195CYM4_9HYME</name>
<dbReference type="PANTHER" id="PTHR33309:SF3">
    <property type="entry name" value="CCHC-TYPE DOMAIN-CONTAINING PROTEIN"/>
    <property type="match status" value="1"/>
</dbReference>
<keyword evidence="3" id="KW-1185">Reference proteome</keyword>
<protein>
    <recommendedName>
        <fullName evidence="1">Mutator-like transposase domain-containing protein</fullName>
    </recommendedName>
</protein>
<feature type="domain" description="Mutator-like transposase" evidence="1">
    <location>
        <begin position="2"/>
        <end position="327"/>
    </location>
</feature>